<gene>
    <name evidence="2" type="ORF">AK812_SmicGene29889</name>
</gene>
<evidence type="ECO:0000313" key="3">
    <source>
        <dbReference type="Proteomes" id="UP000186817"/>
    </source>
</evidence>
<accession>A0A1Q9D0P0</accession>
<evidence type="ECO:0000313" key="2">
    <source>
        <dbReference type="EMBL" id="OLP88731.1"/>
    </source>
</evidence>
<reference evidence="2 3" key="1">
    <citation type="submission" date="2016-02" db="EMBL/GenBank/DDBJ databases">
        <title>Genome analysis of coral dinoflagellate symbionts highlights evolutionary adaptations to a symbiotic lifestyle.</title>
        <authorList>
            <person name="Aranda M."/>
            <person name="Li Y."/>
            <person name="Liew Y.J."/>
            <person name="Baumgarten S."/>
            <person name="Simakov O."/>
            <person name="Wilson M."/>
            <person name="Piel J."/>
            <person name="Ashoor H."/>
            <person name="Bougouffa S."/>
            <person name="Bajic V.B."/>
            <person name="Ryu T."/>
            <person name="Ravasi T."/>
            <person name="Bayer T."/>
            <person name="Micklem G."/>
            <person name="Kim H."/>
            <person name="Bhak J."/>
            <person name="Lajeunesse T.C."/>
            <person name="Voolstra C.R."/>
        </authorList>
    </citation>
    <scope>NUCLEOTIDE SEQUENCE [LARGE SCALE GENOMIC DNA]</scope>
    <source>
        <strain evidence="2 3">CCMP2467</strain>
    </source>
</reference>
<organism evidence="2 3">
    <name type="scientific">Symbiodinium microadriaticum</name>
    <name type="common">Dinoflagellate</name>
    <name type="synonym">Zooxanthella microadriatica</name>
    <dbReference type="NCBI Taxonomy" id="2951"/>
    <lineage>
        <taxon>Eukaryota</taxon>
        <taxon>Sar</taxon>
        <taxon>Alveolata</taxon>
        <taxon>Dinophyceae</taxon>
        <taxon>Suessiales</taxon>
        <taxon>Symbiodiniaceae</taxon>
        <taxon>Symbiodinium</taxon>
    </lineage>
</organism>
<keyword evidence="3" id="KW-1185">Reference proteome</keyword>
<dbReference type="AlphaFoldDB" id="A0A1Q9D0P0"/>
<comment type="caution">
    <text evidence="2">The sequence shown here is derived from an EMBL/GenBank/DDBJ whole genome shotgun (WGS) entry which is preliminary data.</text>
</comment>
<protein>
    <submittedName>
        <fullName evidence="2">Uncharacterized protein</fullName>
    </submittedName>
</protein>
<dbReference type="Proteomes" id="UP000186817">
    <property type="component" value="Unassembled WGS sequence"/>
</dbReference>
<evidence type="ECO:0000256" key="1">
    <source>
        <dbReference type="SAM" id="MobiDB-lite"/>
    </source>
</evidence>
<dbReference type="EMBL" id="LSRX01000797">
    <property type="protein sequence ID" value="OLP88731.1"/>
    <property type="molecule type" value="Genomic_DNA"/>
</dbReference>
<proteinExistence type="predicted"/>
<feature type="region of interest" description="Disordered" evidence="1">
    <location>
        <begin position="45"/>
        <end position="73"/>
    </location>
</feature>
<sequence>MQIYSMSHRTGLPYFSVFRLNAEIMFGAVQGDDHPTQCYGRNFASQTIPFPPGQDPMKNPYTTLRPRSGIVDP</sequence>
<name>A0A1Q9D0P0_SYMMI</name>